<dbReference type="KEGG" id="bpl:BURPS1106A_A3110"/>
<name>A3P9X9_BURP0</name>
<accession>A3P9X9</accession>
<organism evidence="1 2">
    <name type="scientific">Burkholderia pseudomallei (strain 1106a)</name>
    <dbReference type="NCBI Taxonomy" id="357348"/>
    <lineage>
        <taxon>Bacteria</taxon>
        <taxon>Pseudomonadati</taxon>
        <taxon>Pseudomonadota</taxon>
        <taxon>Betaproteobacteria</taxon>
        <taxon>Burkholderiales</taxon>
        <taxon>Burkholderiaceae</taxon>
        <taxon>Burkholderia</taxon>
        <taxon>pseudomallei group</taxon>
    </lineage>
</organism>
<evidence type="ECO:0000313" key="2">
    <source>
        <dbReference type="Proteomes" id="UP000006738"/>
    </source>
</evidence>
<sequence>MFSHARRDVRFAAQRMAVAGRRAAAPVTRMAHVPHVPHVPLVPLVTLVTLVTLARRTRARRASVRLFS</sequence>
<dbReference type="Proteomes" id="UP000006738">
    <property type="component" value="Chromosome II"/>
</dbReference>
<dbReference type="AlphaFoldDB" id="A3P9X9"/>
<evidence type="ECO:0000313" key="1">
    <source>
        <dbReference type="EMBL" id="ABN94922.1"/>
    </source>
</evidence>
<protein>
    <submittedName>
        <fullName evidence="1">Uncharacterized protein</fullName>
    </submittedName>
</protein>
<dbReference type="HOGENOM" id="CLU_156406_2_0_4"/>
<proteinExistence type="predicted"/>
<reference evidence="2" key="1">
    <citation type="submission" date="2007-02" db="EMBL/GenBank/DDBJ databases">
        <authorList>
            <person name="DeShazer D."/>
            <person name="Woods D.E."/>
            <person name="Nierman W.C."/>
        </authorList>
    </citation>
    <scope>NUCLEOTIDE SEQUENCE [LARGE SCALE GENOMIC DNA]</scope>
    <source>
        <strain evidence="2">1106a</strain>
    </source>
</reference>
<dbReference type="EMBL" id="CP000573">
    <property type="protein sequence ID" value="ABN94922.1"/>
    <property type="molecule type" value="Genomic_DNA"/>
</dbReference>
<gene>
    <name evidence="1" type="ordered locus">BURPS1106A_A3110</name>
</gene>